<dbReference type="SUPFAM" id="SSF103473">
    <property type="entry name" value="MFS general substrate transporter"/>
    <property type="match status" value="1"/>
</dbReference>
<dbReference type="EMBL" id="JBHUML010000006">
    <property type="protein sequence ID" value="MFD2707110.1"/>
    <property type="molecule type" value="Genomic_DNA"/>
</dbReference>
<evidence type="ECO:0000256" key="1">
    <source>
        <dbReference type="ARBA" id="ARBA00004651"/>
    </source>
</evidence>
<name>A0ABW5T4Z7_9BACI</name>
<feature type="transmembrane region" description="Helical" evidence="8">
    <location>
        <begin position="339"/>
        <end position="358"/>
    </location>
</feature>
<evidence type="ECO:0000313" key="10">
    <source>
        <dbReference type="EMBL" id="MFD2707110.1"/>
    </source>
</evidence>
<dbReference type="InterPro" id="IPR011701">
    <property type="entry name" value="MFS"/>
</dbReference>
<comment type="subcellular location">
    <subcellularLocation>
        <location evidence="1">Cell membrane</location>
        <topology evidence="1">Multi-pass membrane protein</topology>
    </subcellularLocation>
</comment>
<evidence type="ECO:0000313" key="11">
    <source>
        <dbReference type="Proteomes" id="UP001597520"/>
    </source>
</evidence>
<reference evidence="11" key="1">
    <citation type="journal article" date="2019" name="Int. J. Syst. Evol. Microbiol.">
        <title>The Global Catalogue of Microorganisms (GCM) 10K type strain sequencing project: providing services to taxonomists for standard genome sequencing and annotation.</title>
        <authorList>
            <consortium name="The Broad Institute Genomics Platform"/>
            <consortium name="The Broad Institute Genome Sequencing Center for Infectious Disease"/>
            <person name="Wu L."/>
            <person name="Ma J."/>
        </authorList>
    </citation>
    <scope>NUCLEOTIDE SEQUENCE [LARGE SCALE GENOMIC DNA]</scope>
    <source>
        <strain evidence="11">KCTC 33792</strain>
    </source>
</reference>
<dbReference type="Proteomes" id="UP001597520">
    <property type="component" value="Unassembled WGS sequence"/>
</dbReference>
<keyword evidence="7 8" id="KW-0472">Membrane</keyword>
<evidence type="ECO:0000256" key="5">
    <source>
        <dbReference type="ARBA" id="ARBA00022692"/>
    </source>
</evidence>
<dbReference type="PROSITE" id="PS50850">
    <property type="entry name" value="MFS"/>
    <property type="match status" value="1"/>
</dbReference>
<protein>
    <submittedName>
        <fullName evidence="10">MFS transporter</fullName>
    </submittedName>
</protein>
<accession>A0ABW5T4Z7</accession>
<feature type="transmembrane region" description="Helical" evidence="8">
    <location>
        <begin position="78"/>
        <end position="97"/>
    </location>
</feature>
<keyword evidence="4" id="KW-1003">Cell membrane</keyword>
<comment type="caution">
    <text evidence="10">The sequence shown here is derived from an EMBL/GenBank/DDBJ whole genome shotgun (WGS) entry which is preliminary data.</text>
</comment>
<evidence type="ECO:0000256" key="7">
    <source>
        <dbReference type="ARBA" id="ARBA00023136"/>
    </source>
</evidence>
<sequence length="399" mass="43304">MIDIKTKAFWRGTLALGAAALMTFANLYFPQPLLPHFSESFGVSETTASLLVSVPLFVLGITFFVYTALSDAFGRRPIIFTALGLGTLGTIAVSAAPTFEVMLAGRIFQAAGLAGIPVAAMAYISEEFKTRAMTVAVGAYISCNSLGGMSGRVLSGVLTEFWDWRTAFLVMTVLSVILAALVYMLLPRSQEFQARPLHLKTIIQDNKDHLASPLLRGAYIIGGLHFLMFMGIFTFITYYLSQEPFYASTGVLGLLYLTYSSGTISSILAGKAAQRWKQTVCMFAGMGCMAVSLAATLLPVFPVIIAALFLLCFGFFFTHSTSSAWVTRHATHARASASGLYLTSYYIGGSLGSLYYGLLWSLFGWNAVIFGSFAILIITTIVTAGMKRMEDQLPETEQR</sequence>
<feature type="transmembrane region" description="Helical" evidence="8">
    <location>
        <begin position="280"/>
        <end position="298"/>
    </location>
</feature>
<feature type="transmembrane region" description="Helical" evidence="8">
    <location>
        <begin position="103"/>
        <end position="123"/>
    </location>
</feature>
<dbReference type="Gene3D" id="1.20.1250.20">
    <property type="entry name" value="MFS general substrate transporter like domains"/>
    <property type="match status" value="1"/>
</dbReference>
<dbReference type="PANTHER" id="PTHR43271:SF1">
    <property type="entry name" value="INNER MEMBRANE TRANSPORT PROTEIN YNFM"/>
    <property type="match status" value="1"/>
</dbReference>
<feature type="transmembrane region" description="Helical" evidence="8">
    <location>
        <begin position="166"/>
        <end position="186"/>
    </location>
</feature>
<gene>
    <name evidence="10" type="ORF">ACFSUB_16765</name>
</gene>
<keyword evidence="5 8" id="KW-0812">Transmembrane</keyword>
<organism evidence="10 11">
    <name type="scientific">Salibacterium lacus</name>
    <dbReference type="NCBI Taxonomy" id="1898109"/>
    <lineage>
        <taxon>Bacteria</taxon>
        <taxon>Bacillati</taxon>
        <taxon>Bacillota</taxon>
        <taxon>Bacilli</taxon>
        <taxon>Bacillales</taxon>
        <taxon>Bacillaceae</taxon>
    </lineage>
</organism>
<evidence type="ECO:0000256" key="4">
    <source>
        <dbReference type="ARBA" id="ARBA00022475"/>
    </source>
</evidence>
<feature type="transmembrane region" description="Helical" evidence="8">
    <location>
        <begin position="304"/>
        <end position="327"/>
    </location>
</feature>
<feature type="transmembrane region" description="Helical" evidence="8">
    <location>
        <begin position="135"/>
        <end position="154"/>
    </location>
</feature>
<evidence type="ECO:0000256" key="2">
    <source>
        <dbReference type="ARBA" id="ARBA00008335"/>
    </source>
</evidence>
<evidence type="ECO:0000256" key="3">
    <source>
        <dbReference type="ARBA" id="ARBA00022448"/>
    </source>
</evidence>
<feature type="transmembrane region" description="Helical" evidence="8">
    <location>
        <begin position="245"/>
        <end position="268"/>
    </location>
</feature>
<dbReference type="InterPro" id="IPR020846">
    <property type="entry name" value="MFS_dom"/>
</dbReference>
<dbReference type="PANTHER" id="PTHR43271">
    <property type="entry name" value="BLL2771 PROTEIN"/>
    <property type="match status" value="1"/>
</dbReference>
<feature type="transmembrane region" description="Helical" evidence="8">
    <location>
        <begin position="49"/>
        <end position="69"/>
    </location>
</feature>
<dbReference type="RefSeq" id="WP_380714433.1">
    <property type="nucleotide sequence ID" value="NZ_JBHUML010000006.1"/>
</dbReference>
<keyword evidence="11" id="KW-1185">Reference proteome</keyword>
<dbReference type="InterPro" id="IPR036259">
    <property type="entry name" value="MFS_trans_sf"/>
</dbReference>
<evidence type="ECO:0000259" key="9">
    <source>
        <dbReference type="PROSITE" id="PS50850"/>
    </source>
</evidence>
<keyword evidence="6 8" id="KW-1133">Transmembrane helix</keyword>
<evidence type="ECO:0000256" key="6">
    <source>
        <dbReference type="ARBA" id="ARBA00022989"/>
    </source>
</evidence>
<feature type="transmembrane region" description="Helical" evidence="8">
    <location>
        <begin position="364"/>
        <end position="384"/>
    </location>
</feature>
<comment type="similarity">
    <text evidence="2">Belongs to the major facilitator superfamily.</text>
</comment>
<evidence type="ECO:0000256" key="8">
    <source>
        <dbReference type="SAM" id="Phobius"/>
    </source>
</evidence>
<dbReference type="CDD" id="cd17324">
    <property type="entry name" value="MFS_NepI_like"/>
    <property type="match status" value="1"/>
</dbReference>
<feature type="transmembrane region" description="Helical" evidence="8">
    <location>
        <begin position="217"/>
        <end position="239"/>
    </location>
</feature>
<proteinExistence type="inferred from homology"/>
<dbReference type="Pfam" id="PF07690">
    <property type="entry name" value="MFS_1"/>
    <property type="match status" value="1"/>
</dbReference>
<feature type="domain" description="Major facilitator superfamily (MFS) profile" evidence="9">
    <location>
        <begin position="12"/>
        <end position="392"/>
    </location>
</feature>
<keyword evidence="3" id="KW-0813">Transport</keyword>
<feature type="transmembrane region" description="Helical" evidence="8">
    <location>
        <begin position="12"/>
        <end position="29"/>
    </location>
</feature>